<proteinExistence type="predicted"/>
<sequence length="419" mass="46736">MAEWYETFATWFGKLLEGARGARLQDWAEAISVNEDDNEPGGYVSISSPRYFMSTYRMGLDYGIPIITGTIKMRSEATGQNLERTILSTPANATAVAPRNYVAGPVGGLILAPYSSTEITLQIALQFLPTQNLVKETLGLITEVTAGIPTAQASLPFLKILSASMDTLSSILTLGQKEIQLMGRYQVQMDNIGKRPKMLIWVAPDIDDHGVVRNKLDKNKFKYDASSEELYYDDKIYRGSAWIIIEFNYISEHPSLTELPVYRESVAKLRKALLTTTESATVQQLKGLLNRTLILIDDSIDAAEYLIASDREKLRGKLYEIADNLATKYNLIPLTSTDTGRPMEELGVPALGTLEVKTIHPSETHRMMKYMYIAQTPDGPADDEELDVAQLYKDIELLTTMIDRPSEDFRSQVTVIALA</sequence>
<comment type="caution">
    <text evidence="1">The sequence shown here is derived from an EMBL/GenBank/DDBJ whole genome shotgun (WGS) entry which is preliminary data.</text>
</comment>
<dbReference type="RefSeq" id="WP_189071133.1">
    <property type="nucleotide sequence ID" value="NZ_BMPE01000044.1"/>
</dbReference>
<evidence type="ECO:0000313" key="2">
    <source>
        <dbReference type="Proteomes" id="UP000604341"/>
    </source>
</evidence>
<name>A0ABQ2FRS9_9DEIO</name>
<organism evidence="1 2">
    <name type="scientific">Deinococcus radiotolerans</name>
    <dbReference type="NCBI Taxonomy" id="1309407"/>
    <lineage>
        <taxon>Bacteria</taxon>
        <taxon>Thermotogati</taxon>
        <taxon>Deinococcota</taxon>
        <taxon>Deinococci</taxon>
        <taxon>Deinococcales</taxon>
        <taxon>Deinococcaceae</taxon>
        <taxon>Deinococcus</taxon>
    </lineage>
</organism>
<reference evidence="2" key="1">
    <citation type="journal article" date="2019" name="Int. J. Syst. Evol. Microbiol.">
        <title>The Global Catalogue of Microorganisms (GCM) 10K type strain sequencing project: providing services to taxonomists for standard genome sequencing and annotation.</title>
        <authorList>
            <consortium name="The Broad Institute Genomics Platform"/>
            <consortium name="The Broad Institute Genome Sequencing Center for Infectious Disease"/>
            <person name="Wu L."/>
            <person name="Ma J."/>
        </authorList>
    </citation>
    <scope>NUCLEOTIDE SEQUENCE [LARGE SCALE GENOMIC DNA]</scope>
    <source>
        <strain evidence="2">JCM 19173</strain>
    </source>
</reference>
<keyword evidence="2" id="KW-1185">Reference proteome</keyword>
<evidence type="ECO:0000313" key="1">
    <source>
        <dbReference type="EMBL" id="GGL20548.1"/>
    </source>
</evidence>
<gene>
    <name evidence="1" type="ORF">GCM10010844_44240</name>
</gene>
<dbReference type="EMBL" id="BMPE01000044">
    <property type="protein sequence ID" value="GGL20548.1"/>
    <property type="molecule type" value="Genomic_DNA"/>
</dbReference>
<dbReference type="Proteomes" id="UP000604341">
    <property type="component" value="Unassembled WGS sequence"/>
</dbReference>
<evidence type="ECO:0008006" key="3">
    <source>
        <dbReference type="Google" id="ProtNLM"/>
    </source>
</evidence>
<protein>
    <recommendedName>
        <fullName evidence="3">Portal protein</fullName>
    </recommendedName>
</protein>
<accession>A0ABQ2FRS9</accession>